<feature type="compositionally biased region" description="Basic and acidic residues" evidence="1">
    <location>
        <begin position="27"/>
        <end position="38"/>
    </location>
</feature>
<evidence type="ECO:0000313" key="3">
    <source>
        <dbReference type="EMBL" id="CUS31616.1"/>
    </source>
</evidence>
<feature type="compositionally biased region" description="Polar residues" evidence="1">
    <location>
        <begin position="369"/>
        <end position="387"/>
    </location>
</feature>
<organism evidence="3 4">
    <name type="scientific">Candidatus Nitrospira nitrificans</name>
    <dbReference type="NCBI Taxonomy" id="1742973"/>
    <lineage>
        <taxon>Bacteria</taxon>
        <taxon>Pseudomonadati</taxon>
        <taxon>Nitrospirota</taxon>
        <taxon>Nitrospiria</taxon>
        <taxon>Nitrospirales</taxon>
        <taxon>Nitrospiraceae</taxon>
        <taxon>Nitrospira</taxon>
    </lineage>
</organism>
<evidence type="ECO:0000256" key="1">
    <source>
        <dbReference type="SAM" id="MobiDB-lite"/>
    </source>
</evidence>
<protein>
    <recommendedName>
        <fullName evidence="2">Flagellar hook-length control protein-like C-terminal domain-containing protein</fullName>
    </recommendedName>
</protein>
<feature type="compositionally biased region" description="Basic and acidic residues" evidence="1">
    <location>
        <begin position="388"/>
        <end position="405"/>
    </location>
</feature>
<keyword evidence="4" id="KW-1185">Reference proteome</keyword>
<gene>
    <name evidence="3" type="ORF">COMA2_10202</name>
</gene>
<dbReference type="Proteomes" id="UP000198736">
    <property type="component" value="Unassembled WGS sequence"/>
</dbReference>
<feature type="domain" description="Flagellar hook-length control protein-like C-terminal" evidence="2">
    <location>
        <begin position="302"/>
        <end position="368"/>
    </location>
</feature>
<dbReference type="RefSeq" id="WP_175304307.1">
    <property type="nucleotide sequence ID" value="NZ_CZPZ01000001.1"/>
</dbReference>
<accession>A0A0S4L4K9</accession>
<feature type="region of interest" description="Disordered" evidence="1">
    <location>
        <begin position="1"/>
        <end position="215"/>
    </location>
</feature>
<evidence type="ECO:0000259" key="2">
    <source>
        <dbReference type="Pfam" id="PF02120"/>
    </source>
</evidence>
<dbReference type="Gene3D" id="3.30.750.140">
    <property type="match status" value="1"/>
</dbReference>
<name>A0A0S4L4K9_9BACT</name>
<feature type="compositionally biased region" description="Pro residues" evidence="1">
    <location>
        <begin position="266"/>
        <end position="275"/>
    </location>
</feature>
<feature type="compositionally biased region" description="Polar residues" evidence="1">
    <location>
        <begin position="196"/>
        <end position="210"/>
    </location>
</feature>
<dbReference type="EMBL" id="CZPZ01000001">
    <property type="protein sequence ID" value="CUS31616.1"/>
    <property type="molecule type" value="Genomic_DNA"/>
</dbReference>
<dbReference type="Pfam" id="PF02120">
    <property type="entry name" value="Flg_hook"/>
    <property type="match status" value="1"/>
</dbReference>
<dbReference type="InterPro" id="IPR021136">
    <property type="entry name" value="Flagellar_hook_control-like_C"/>
</dbReference>
<sequence length="416" mass="44289">MPGVSLVLPQVPTQANIHTEGEGDISEENHDAEREAKSGDGASKSPLISPRATNSAVKVSDLPADQARPENERSAPLDRPASEPDARVIANSGDSHRAHVIKPGSHMIAEDAGPETVNRAETRPVPLESQPGVTPSQPEMMVRRVSPASVGMELPDGKPALSKSDSMMRDGGSSDRSAPAQMNWHAQSLRDAQDSGVRTQWGFQQGQHSSADGAEHFSELWGEQHSPPHDQSETKLPQPTVIDRQVSGGSPTESLVAGAHGRVISSPPPSPPTPPVVSSAPSSVPGHDAAESSARFMARSVVLDVAQPGLGHVNIRVAMANDVVHTHLSADRLEVGQFLISGQDRLQAAFQANGLDMGQFRVDIDRQSAGRSFQQDSSQEQGHTGNQRSHETKWGQNPDRQDAPRASRHGLLNVVA</sequence>
<feature type="region of interest" description="Disordered" evidence="1">
    <location>
        <begin position="368"/>
        <end position="416"/>
    </location>
</feature>
<reference evidence="4" key="1">
    <citation type="submission" date="2015-10" db="EMBL/GenBank/DDBJ databases">
        <authorList>
            <person name="Luecker S."/>
            <person name="Luecker S."/>
        </authorList>
    </citation>
    <scope>NUCLEOTIDE SEQUENCE [LARGE SCALE GENOMIC DNA]</scope>
</reference>
<proteinExistence type="predicted"/>
<evidence type="ECO:0000313" key="4">
    <source>
        <dbReference type="Proteomes" id="UP000198736"/>
    </source>
</evidence>
<dbReference type="InterPro" id="IPR038610">
    <property type="entry name" value="FliK-like_C_sf"/>
</dbReference>
<feature type="compositionally biased region" description="Low complexity" evidence="1">
    <location>
        <begin position="276"/>
        <end position="285"/>
    </location>
</feature>
<feature type="compositionally biased region" description="Basic and acidic residues" evidence="1">
    <location>
        <begin position="67"/>
        <end position="86"/>
    </location>
</feature>
<dbReference type="AlphaFoldDB" id="A0A0S4L4K9"/>
<dbReference type="STRING" id="1742973.COMA2_10202"/>
<feature type="region of interest" description="Disordered" evidence="1">
    <location>
        <begin position="260"/>
        <end position="291"/>
    </location>
</feature>